<organism evidence="2">
    <name type="scientific">Tetraselmis chuii</name>
    <dbReference type="NCBI Taxonomy" id="63592"/>
    <lineage>
        <taxon>Eukaryota</taxon>
        <taxon>Viridiplantae</taxon>
        <taxon>Chlorophyta</taxon>
        <taxon>core chlorophytes</taxon>
        <taxon>Chlorodendrophyceae</taxon>
        <taxon>Chlorodendrales</taxon>
        <taxon>Chlorodendraceae</taxon>
        <taxon>Tetraselmis</taxon>
    </lineage>
</organism>
<feature type="compositionally biased region" description="Polar residues" evidence="1">
    <location>
        <begin position="94"/>
        <end position="128"/>
    </location>
</feature>
<name>A0A7S1X1D4_9CHLO</name>
<protein>
    <submittedName>
        <fullName evidence="2">Uncharacterized protein</fullName>
    </submittedName>
</protein>
<accession>A0A7S1X1D4</accession>
<feature type="compositionally biased region" description="Low complexity" evidence="1">
    <location>
        <begin position="69"/>
        <end position="78"/>
    </location>
</feature>
<proteinExistence type="predicted"/>
<feature type="region of interest" description="Disordered" evidence="1">
    <location>
        <begin position="38"/>
        <end position="154"/>
    </location>
</feature>
<gene>
    <name evidence="2" type="ORF">TCHU04912_LOCUS6823</name>
</gene>
<dbReference type="EMBL" id="HBGG01013295">
    <property type="protein sequence ID" value="CAD9204588.1"/>
    <property type="molecule type" value="Transcribed_RNA"/>
</dbReference>
<evidence type="ECO:0000313" key="2">
    <source>
        <dbReference type="EMBL" id="CAD9204588.1"/>
    </source>
</evidence>
<feature type="compositionally biased region" description="Low complexity" evidence="1">
    <location>
        <begin position="39"/>
        <end position="48"/>
    </location>
</feature>
<dbReference type="AlphaFoldDB" id="A0A7S1X1D4"/>
<reference evidence="2" key="1">
    <citation type="submission" date="2021-01" db="EMBL/GenBank/DDBJ databases">
        <authorList>
            <person name="Corre E."/>
            <person name="Pelletier E."/>
            <person name="Niang G."/>
            <person name="Scheremetjew M."/>
            <person name="Finn R."/>
            <person name="Kale V."/>
            <person name="Holt S."/>
            <person name="Cochrane G."/>
            <person name="Meng A."/>
            <person name="Brown T."/>
            <person name="Cohen L."/>
        </authorList>
    </citation>
    <scope>NUCLEOTIDE SEQUENCE</scope>
    <source>
        <strain evidence="2">PLY429</strain>
    </source>
</reference>
<sequence>MRRAIRIAQASCPGCKENFPELCPGTGDAKLLPMVENVSSRGKGSSRGVANRNASLRAIRPRIAGGGSPSPTSSAAPPRNLDSSINSLERDSDSGQGQRLSDPEVNSTPFNLWTTLSMRTIRTPSSLSDYDAEADDIAGSNERASSSKVSGSTA</sequence>
<feature type="compositionally biased region" description="Polar residues" evidence="1">
    <location>
        <begin position="142"/>
        <end position="154"/>
    </location>
</feature>
<evidence type="ECO:0000256" key="1">
    <source>
        <dbReference type="SAM" id="MobiDB-lite"/>
    </source>
</evidence>